<dbReference type="InterPro" id="IPR038729">
    <property type="entry name" value="Rad50/SbcC_AAA"/>
</dbReference>
<dbReference type="Pfam" id="PF13476">
    <property type="entry name" value="AAA_23"/>
    <property type="match status" value="1"/>
</dbReference>
<keyword evidence="4" id="KW-0378">Hydrolase</keyword>
<dbReference type="EMBL" id="FNDG01000007">
    <property type="protein sequence ID" value="SDH73633.1"/>
    <property type="molecule type" value="Genomic_DNA"/>
</dbReference>
<accession>A0A1G8EUR7</accession>
<dbReference type="STRING" id="29435.SAMN05216588_1074"/>
<feature type="region of interest" description="Disordered" evidence="2">
    <location>
        <begin position="765"/>
        <end position="791"/>
    </location>
</feature>
<dbReference type="GO" id="GO:0004527">
    <property type="term" value="F:exonuclease activity"/>
    <property type="evidence" value="ECO:0007669"/>
    <property type="project" value="UniProtKB-KW"/>
</dbReference>
<feature type="domain" description="Rad50/SbcC-type AAA" evidence="3">
    <location>
        <begin position="5"/>
        <end position="190"/>
    </location>
</feature>
<dbReference type="SUPFAM" id="SSF52540">
    <property type="entry name" value="P-loop containing nucleoside triphosphate hydrolases"/>
    <property type="match status" value="1"/>
</dbReference>
<evidence type="ECO:0000256" key="1">
    <source>
        <dbReference type="SAM" id="Coils"/>
    </source>
</evidence>
<dbReference type="Pfam" id="PF13558">
    <property type="entry name" value="SbcC_Walker_B"/>
    <property type="match status" value="1"/>
</dbReference>
<feature type="coiled-coil region" evidence="1">
    <location>
        <begin position="566"/>
        <end position="621"/>
    </location>
</feature>
<name>A0A1G8EUR7_9GAMM</name>
<evidence type="ECO:0000259" key="3">
    <source>
        <dbReference type="Pfam" id="PF13476"/>
    </source>
</evidence>
<feature type="compositionally biased region" description="Low complexity" evidence="2">
    <location>
        <begin position="779"/>
        <end position="791"/>
    </location>
</feature>
<dbReference type="GO" id="GO:0006302">
    <property type="term" value="P:double-strand break repair"/>
    <property type="evidence" value="ECO:0007669"/>
    <property type="project" value="InterPro"/>
</dbReference>
<feature type="region of interest" description="Disordered" evidence="2">
    <location>
        <begin position="293"/>
        <end position="312"/>
    </location>
</feature>
<reference evidence="4 5" key="1">
    <citation type="submission" date="2016-10" db="EMBL/GenBank/DDBJ databases">
        <authorList>
            <person name="de Groot N.N."/>
        </authorList>
    </citation>
    <scope>NUCLEOTIDE SEQUENCE [LARGE SCALE GENOMIC DNA]</scope>
    <source>
        <strain evidence="4 5">LMG 18387</strain>
    </source>
</reference>
<gene>
    <name evidence="4" type="ORF">SAMN05216588_1074</name>
</gene>
<keyword evidence="4" id="KW-0269">Exonuclease</keyword>
<keyword evidence="4" id="KW-0540">Nuclease</keyword>
<feature type="coiled-coil region" evidence="1">
    <location>
        <begin position="870"/>
        <end position="935"/>
    </location>
</feature>
<organism evidence="4 5">
    <name type="scientific">Phytopseudomonas flavescens</name>
    <dbReference type="NCBI Taxonomy" id="29435"/>
    <lineage>
        <taxon>Bacteria</taxon>
        <taxon>Pseudomonadati</taxon>
        <taxon>Pseudomonadota</taxon>
        <taxon>Gammaproteobacteria</taxon>
        <taxon>Pseudomonadales</taxon>
        <taxon>Pseudomonadaceae</taxon>
        <taxon>Phytopseudomonas</taxon>
    </lineage>
</organism>
<protein>
    <submittedName>
        <fullName evidence="4">Exonuclease SbcC</fullName>
    </submittedName>
</protein>
<proteinExistence type="predicted"/>
<dbReference type="AlphaFoldDB" id="A0A1G8EUR7"/>
<sequence length="1137" mass="125318">MKILSLRLKNLNSLKGEWKIDFTAEPFASNGLFAITGPTGAGKTTLLDAICLALYHRTPRMERVGGENELMTRHTAECLAEVEFEVKGQGYRAFWSQRRARDRPDGALQGAKAELARLDGEIITDKLSEKPREVERLTGLDFGRFTKSMLLAQGGFAAFLEASANQRAELLEELTGTDIYGLISQRVFEQTRDVKTHLDQLRARAEGVELLADEQRQALGDEAARLAAEEGGLQSALAEAGRQRQWLTDLARAEEQLAITTVQVEAATQAEHQAADELTRLQHSEPAQRLQPAYRARRDAAQALAASDDEQRAHQQRLGEAAQALHASLEQAARASAAIALEKRQALRRLDDESHGLDAQLQASADHERLTAQLSGWQHAFEARDQAQQAIAALQARRQAGADQLQQFQISLSGLAQSVQAAARVKANAEQRVAEVEERWQKALAGRSEADWRNHWQQVHARGSALEQLGQLAERRSQLTQQRQRVTAGLARQQHGLGEREAERGVLRERYREVKQRLADQEKLLEQEQRIQALEAYRSQLKSGEACPLCGSTEHPAIAAYQALDVSATQRERDDVRRALEALTEQGQSLGNQLAALQAQVVQSREQEQDLQRQLDALAAAWRRQGEVLDPLPDDEPALAAAQTRQIAERVEVDATLKQLDGLKQELERTRQDAGISAQKHVAAQQQLSAVERDRDLAQAAAQALAEQLEAQQEHHAQVEAELTAQLAAFGHPLPDDGAAWLAERSADAGRWQEAQQRRQALARQQPGLQHQLAEADKQAQQWQARWQQAGGQPLAAQSMDQAAASLESAEAGWQSAERRCLELRITLEGFAQRQAGLNEAAQRAAADWQAALAGSPFSDEGEFLGALLDDSQRAQLQALKQRLEKAQTEARALQAAAQARVATLRAEPQTAHSAEHLDEYLQALQATLKQLGQRQGEIRGQLQADEQRRLNQQALFAAIATQQGEYDAWQQLNSLIGSADGAKYRRFAQGLTLGHLLHLANGQLQRLHGRYQLARKSLGELELEVIDTWQGDVARDTRTLSGGESFLVSLALALALSDLVSHNTRIDSLFLDEGFGTLDGDTLEVALDALDNLNASGKMIGVISHVEALKERVAVQLKVSKGVGMGYSTLEKRYAV</sequence>
<evidence type="ECO:0000313" key="4">
    <source>
        <dbReference type="EMBL" id="SDH73633.1"/>
    </source>
</evidence>
<dbReference type="Gene3D" id="3.40.50.300">
    <property type="entry name" value="P-loop containing nucleotide triphosphate hydrolases"/>
    <property type="match status" value="2"/>
</dbReference>
<dbReference type="GO" id="GO:0016887">
    <property type="term" value="F:ATP hydrolysis activity"/>
    <property type="evidence" value="ECO:0007669"/>
    <property type="project" value="InterPro"/>
</dbReference>
<feature type="coiled-coil region" evidence="1">
    <location>
        <begin position="653"/>
        <end position="722"/>
    </location>
</feature>
<dbReference type="Proteomes" id="UP000198606">
    <property type="component" value="Unassembled WGS sequence"/>
</dbReference>
<keyword evidence="1" id="KW-0175">Coiled coil</keyword>
<dbReference type="PANTHER" id="PTHR32114:SF2">
    <property type="entry name" value="ABC TRANSPORTER ABCH.3"/>
    <property type="match status" value="1"/>
</dbReference>
<dbReference type="InterPro" id="IPR027417">
    <property type="entry name" value="P-loop_NTPase"/>
</dbReference>
<dbReference type="RefSeq" id="WP_084304733.1">
    <property type="nucleotide sequence ID" value="NZ_FNDG01000007.1"/>
</dbReference>
<evidence type="ECO:0000256" key="2">
    <source>
        <dbReference type="SAM" id="MobiDB-lite"/>
    </source>
</evidence>
<evidence type="ECO:0000313" key="5">
    <source>
        <dbReference type="Proteomes" id="UP000198606"/>
    </source>
</evidence>
<dbReference type="PANTHER" id="PTHR32114">
    <property type="entry name" value="ABC TRANSPORTER ABCH.3"/>
    <property type="match status" value="1"/>
</dbReference>